<protein>
    <submittedName>
        <fullName evidence="2">Cardiolipin synthase, putative</fullName>
    </submittedName>
</protein>
<dbReference type="OrthoDB" id="14911at2759"/>
<sequence length="228" mass="24747">MTTANFLNVYTDGPLNGGTGRFQDLHVQLRGPAAAELGFAFLHSLQAAKADSLADKALKELQQVSSFRLSAVISAVLESDVPKRRRCIQEVLRQAIQTSLYSVHLGTAYFLPPGFLKRALLQQIKKRQIDLQLLLSGDSDVWCDVPATTYLAHKLLLARERSHPLRDWLLLRTRAATLEQQQQQQQQQQEFAGAEEGKSATAAEAATGAGAGAAAAAEGPISVFNPPC</sequence>
<evidence type="ECO:0000256" key="1">
    <source>
        <dbReference type="SAM" id="MobiDB-lite"/>
    </source>
</evidence>
<dbReference type="RefSeq" id="XP_013249506.1">
    <property type="nucleotide sequence ID" value="XM_013394052.1"/>
</dbReference>
<name>U6GK79_EIMAC</name>
<dbReference type="Proteomes" id="UP000018050">
    <property type="component" value="Unassembled WGS sequence"/>
</dbReference>
<evidence type="ECO:0000313" key="3">
    <source>
        <dbReference type="Proteomes" id="UP000018050"/>
    </source>
</evidence>
<gene>
    <name evidence="2" type="ORF">EAH_00052820</name>
</gene>
<dbReference type="PANTHER" id="PTHR21248">
    <property type="entry name" value="CARDIOLIPIN SYNTHASE"/>
    <property type="match status" value="1"/>
</dbReference>
<reference evidence="2" key="1">
    <citation type="submission" date="2013-10" db="EMBL/GenBank/DDBJ databases">
        <title>Genomic analysis of the causative agents of coccidiosis in chickens.</title>
        <authorList>
            <person name="Reid A.J."/>
            <person name="Blake D."/>
            <person name="Billington K."/>
            <person name="Browne H."/>
            <person name="Dunn M."/>
            <person name="Hung S."/>
            <person name="Kawahara F."/>
            <person name="Miranda-Saavedra D."/>
            <person name="Mourier T."/>
            <person name="Nagra H."/>
            <person name="Otto T.D."/>
            <person name="Rawlings N."/>
            <person name="Sanchez A."/>
            <person name="Sanders M."/>
            <person name="Subramaniam C."/>
            <person name="Tay Y."/>
            <person name="Dear P."/>
            <person name="Doerig C."/>
            <person name="Gruber A."/>
            <person name="Parkinson J."/>
            <person name="Shirley M."/>
            <person name="Wan K.L."/>
            <person name="Berriman M."/>
            <person name="Tomley F."/>
            <person name="Pain A."/>
        </authorList>
    </citation>
    <scope>NUCLEOTIDE SEQUENCE</scope>
    <source>
        <strain evidence="2">Houghton</strain>
    </source>
</reference>
<proteinExistence type="predicted"/>
<accession>U6GK79</accession>
<reference evidence="2" key="2">
    <citation type="submission" date="2013-10" db="EMBL/GenBank/DDBJ databases">
        <authorList>
            <person name="Aslett M."/>
        </authorList>
    </citation>
    <scope>NUCLEOTIDE SEQUENCE</scope>
    <source>
        <strain evidence="2">Houghton</strain>
    </source>
</reference>
<evidence type="ECO:0000313" key="2">
    <source>
        <dbReference type="EMBL" id="CDI80555.1"/>
    </source>
</evidence>
<dbReference type="PANTHER" id="PTHR21248:SF22">
    <property type="entry name" value="PHOSPHOLIPASE D"/>
    <property type="match status" value="1"/>
</dbReference>
<feature type="region of interest" description="Disordered" evidence="1">
    <location>
        <begin position="181"/>
        <end position="211"/>
    </location>
</feature>
<dbReference type="GeneID" id="25273352"/>
<dbReference type="EMBL" id="HG671241">
    <property type="protein sequence ID" value="CDI80555.1"/>
    <property type="molecule type" value="Genomic_DNA"/>
</dbReference>
<dbReference type="AlphaFoldDB" id="U6GK79"/>
<organism evidence="2 3">
    <name type="scientific">Eimeria acervulina</name>
    <name type="common">Coccidian parasite</name>
    <dbReference type="NCBI Taxonomy" id="5801"/>
    <lineage>
        <taxon>Eukaryota</taxon>
        <taxon>Sar</taxon>
        <taxon>Alveolata</taxon>
        <taxon>Apicomplexa</taxon>
        <taxon>Conoidasida</taxon>
        <taxon>Coccidia</taxon>
        <taxon>Eucoccidiorida</taxon>
        <taxon>Eimeriorina</taxon>
        <taxon>Eimeriidae</taxon>
        <taxon>Eimeria</taxon>
    </lineage>
</organism>
<keyword evidence="3" id="KW-1185">Reference proteome</keyword>
<dbReference type="VEuPathDB" id="ToxoDB:EAH_00052820"/>